<proteinExistence type="predicted"/>
<protein>
    <submittedName>
        <fullName evidence="1">Uncharacterized protein</fullName>
    </submittedName>
</protein>
<reference evidence="1 2" key="2">
    <citation type="submission" date="2021-08" db="EMBL/GenBank/DDBJ databases">
        <title>Massilia sp. R798.</title>
        <authorList>
            <person name="Baek J.H."/>
            <person name="Jung H.S."/>
            <person name="Kim K.R."/>
            <person name="Jeon C.O."/>
        </authorList>
    </citation>
    <scope>NUCLEOTIDE SEQUENCE [LARGE SCALE GENOMIC DNA]</scope>
    <source>
        <strain evidence="1 2">R798</strain>
    </source>
</reference>
<keyword evidence="2" id="KW-1185">Reference proteome</keyword>
<comment type="caution">
    <text evidence="1">The sequence shown here is derived from an EMBL/GenBank/DDBJ whole genome shotgun (WGS) entry which is preliminary data.</text>
</comment>
<name>A0ABS7SLY4_9BURK</name>
<gene>
    <name evidence="1" type="ORF">I4X03_007935</name>
</gene>
<dbReference type="Proteomes" id="UP000809349">
    <property type="component" value="Unassembled WGS sequence"/>
</dbReference>
<sequence length="101" mass="10926">MLETASAARLRNAVAVLTGGGSIWVVGHRVDQLPNALIAKEINLDTPDEVAANDAFHDALKALQRARELSLRAGYGSLVVVPLAEAQRETQYAFDTARERN</sequence>
<evidence type="ECO:0000313" key="2">
    <source>
        <dbReference type="Proteomes" id="UP000809349"/>
    </source>
</evidence>
<evidence type="ECO:0000313" key="1">
    <source>
        <dbReference type="EMBL" id="MBZ2207189.1"/>
    </source>
</evidence>
<dbReference type="EMBL" id="JAFBIL020000003">
    <property type="protein sequence ID" value="MBZ2207189.1"/>
    <property type="molecule type" value="Genomic_DNA"/>
</dbReference>
<organism evidence="1 2">
    <name type="scientific">Massilia soli</name>
    <dbReference type="NCBI Taxonomy" id="2792854"/>
    <lineage>
        <taxon>Bacteria</taxon>
        <taxon>Pseudomonadati</taxon>
        <taxon>Pseudomonadota</taxon>
        <taxon>Betaproteobacteria</taxon>
        <taxon>Burkholderiales</taxon>
        <taxon>Oxalobacteraceae</taxon>
        <taxon>Telluria group</taxon>
        <taxon>Massilia</taxon>
    </lineage>
</organism>
<accession>A0ABS7SLY4</accession>
<reference evidence="1 2" key="1">
    <citation type="submission" date="2021-01" db="EMBL/GenBank/DDBJ databases">
        <authorList>
            <person name="Ruan W."/>
            <person name="Khan S.A."/>
            <person name="Jeon C.O."/>
        </authorList>
    </citation>
    <scope>NUCLEOTIDE SEQUENCE [LARGE SCALE GENOMIC DNA]</scope>
    <source>
        <strain evidence="1 2">R798</strain>
    </source>
</reference>